<dbReference type="EMBL" id="RAZT01000024">
    <property type="protein sequence ID" value="RKN25553.1"/>
    <property type="molecule type" value="Genomic_DNA"/>
</dbReference>
<evidence type="ECO:0000259" key="2">
    <source>
        <dbReference type="PROSITE" id="PS51464"/>
    </source>
</evidence>
<proteinExistence type="predicted"/>
<reference evidence="3 4" key="1">
    <citation type="submission" date="2018-09" db="EMBL/GenBank/DDBJ databases">
        <title>Micromonospora sp. nov. MS1-9, isolated from a root of Musa sp.</title>
        <authorList>
            <person name="Kuncharoen N."/>
            <person name="Kudo T."/>
            <person name="Ohkuma M."/>
            <person name="Yuki M."/>
            <person name="Tanasupawat S."/>
        </authorList>
    </citation>
    <scope>NUCLEOTIDE SEQUENCE [LARGE SCALE GENOMIC DNA]</scope>
    <source>
        <strain evidence="3 4">MS1-9</strain>
    </source>
</reference>
<sequence>MSTLLGHDVEHLRRRGAVDTSREIAQQPAVWREIGRLAAESAASNAAFLKPLLERPDLRIVLTGAGTSAYVGEVLASSLRRSLGRRVDAVATTDIVADPLACFAEDVPTLLVSFARSGDSPESVTATELASQVLTECWHLVVTCNANGRLAARHADTATGQVLLLPEAANDRGFAMTSSFTGMVLAGLLALGGPDDGLAERLATAAEQILATRPAAAADLAARGYSRIVYLGSGTLHGVARESALKVMELTAGRVVALAESALAFRHGPKSVLNDETLVVSYESNDPYTSRYDRDMVAELLRVVPERSLVTVSSRPGRPARDNTWTLPDVEDVDDAALVLPAVICAQLIGLHFSLALGLTPDNPFPGGEVNRVVQGAIMHPLPVSPWQGRQQVQLRALPARTGERADVNSGASRR</sequence>
<dbReference type="Pfam" id="PF01380">
    <property type="entry name" value="SIS"/>
    <property type="match status" value="1"/>
</dbReference>
<dbReference type="GO" id="GO:0097367">
    <property type="term" value="F:carbohydrate derivative binding"/>
    <property type="evidence" value="ECO:0007669"/>
    <property type="project" value="InterPro"/>
</dbReference>
<gene>
    <name evidence="3" type="ORF">D7044_31230</name>
</gene>
<dbReference type="Proteomes" id="UP000275865">
    <property type="component" value="Unassembled WGS sequence"/>
</dbReference>
<dbReference type="InterPro" id="IPR035466">
    <property type="entry name" value="GlmS/AgaS_SIS"/>
</dbReference>
<dbReference type="GO" id="GO:0009401">
    <property type="term" value="P:phosphoenolpyruvate-dependent sugar phosphotransferase system"/>
    <property type="evidence" value="ECO:0007669"/>
    <property type="project" value="TreeGrafter"/>
</dbReference>
<evidence type="ECO:0000256" key="1">
    <source>
        <dbReference type="ARBA" id="ARBA00022737"/>
    </source>
</evidence>
<evidence type="ECO:0000313" key="4">
    <source>
        <dbReference type="Proteomes" id="UP000275865"/>
    </source>
</evidence>
<dbReference type="AlphaFoldDB" id="A0A3A9XLT1"/>
<accession>A0A3A9XLT1</accession>
<dbReference type="PANTHER" id="PTHR32502:SF3">
    <property type="entry name" value="D-GALACTOSAMINE-6-PHOSPHATE DEAMINASE AGAS-RELATED"/>
    <property type="match status" value="1"/>
</dbReference>
<comment type="caution">
    <text evidence="3">The sequence shown here is derived from an EMBL/GenBank/DDBJ whole genome shotgun (WGS) entry which is preliminary data.</text>
</comment>
<organism evidence="3 4">
    <name type="scientific">Micromonospora musae</name>
    <dbReference type="NCBI Taxonomy" id="1894970"/>
    <lineage>
        <taxon>Bacteria</taxon>
        <taxon>Bacillati</taxon>
        <taxon>Actinomycetota</taxon>
        <taxon>Actinomycetes</taxon>
        <taxon>Micromonosporales</taxon>
        <taxon>Micromonosporaceae</taxon>
        <taxon>Micromonospora</taxon>
    </lineage>
</organism>
<dbReference type="InterPro" id="IPR046348">
    <property type="entry name" value="SIS_dom_sf"/>
</dbReference>
<keyword evidence="1" id="KW-0677">Repeat</keyword>
<dbReference type="InterPro" id="IPR050303">
    <property type="entry name" value="GatZ_KbaZ_carbometab"/>
</dbReference>
<feature type="domain" description="SIS" evidence="2">
    <location>
        <begin position="49"/>
        <end position="208"/>
    </location>
</feature>
<dbReference type="PANTHER" id="PTHR32502">
    <property type="entry name" value="N-ACETYLGALACTOSAMINE PERMEASE II COMPONENT-RELATED"/>
    <property type="match status" value="1"/>
</dbReference>
<dbReference type="RefSeq" id="WP_120691033.1">
    <property type="nucleotide sequence ID" value="NZ_RAZT01000024.1"/>
</dbReference>
<evidence type="ECO:0000313" key="3">
    <source>
        <dbReference type="EMBL" id="RKN25553.1"/>
    </source>
</evidence>
<dbReference type="CDD" id="cd05008">
    <property type="entry name" value="SIS_GlmS_GlmD_1"/>
    <property type="match status" value="1"/>
</dbReference>
<dbReference type="SUPFAM" id="SSF53697">
    <property type="entry name" value="SIS domain"/>
    <property type="match status" value="1"/>
</dbReference>
<dbReference type="Gene3D" id="3.40.50.10490">
    <property type="entry name" value="Glucose-6-phosphate isomerase like protein, domain 1"/>
    <property type="match status" value="2"/>
</dbReference>
<feature type="domain" description="SIS" evidence="2">
    <location>
        <begin position="217"/>
        <end position="364"/>
    </location>
</feature>
<name>A0A3A9XLT1_9ACTN</name>
<protein>
    <submittedName>
        <fullName evidence="3">SIS domain-containing protein</fullName>
    </submittedName>
</protein>
<dbReference type="InterPro" id="IPR001347">
    <property type="entry name" value="SIS_dom"/>
</dbReference>
<dbReference type="GO" id="GO:0005886">
    <property type="term" value="C:plasma membrane"/>
    <property type="evidence" value="ECO:0007669"/>
    <property type="project" value="TreeGrafter"/>
</dbReference>
<dbReference type="GO" id="GO:1901135">
    <property type="term" value="P:carbohydrate derivative metabolic process"/>
    <property type="evidence" value="ECO:0007669"/>
    <property type="project" value="InterPro"/>
</dbReference>
<dbReference type="PROSITE" id="PS51464">
    <property type="entry name" value="SIS"/>
    <property type="match status" value="2"/>
</dbReference>